<dbReference type="SMART" id="SM00487">
    <property type="entry name" value="DEXDc"/>
    <property type="match status" value="1"/>
</dbReference>
<accession>A0ABD5C9D4</accession>
<protein>
    <recommendedName>
        <fullName evidence="3">Helicase ATP-binding domain-containing protein</fullName>
    </recommendedName>
</protein>
<evidence type="ECO:0000313" key="4">
    <source>
        <dbReference type="EMBL" id="MDR6201878.1"/>
    </source>
</evidence>
<proteinExistence type="predicted"/>
<dbReference type="EMBL" id="JAVIZN010000002">
    <property type="protein sequence ID" value="MDR6201878.1"/>
    <property type="molecule type" value="Genomic_DNA"/>
</dbReference>
<dbReference type="InterPro" id="IPR014001">
    <property type="entry name" value="Helicase_ATP-bd"/>
</dbReference>
<feature type="domain" description="Helicase ATP-binding" evidence="3">
    <location>
        <begin position="11"/>
        <end position="365"/>
    </location>
</feature>
<dbReference type="AlphaFoldDB" id="A0ABD5C9D4"/>
<evidence type="ECO:0000313" key="5">
    <source>
        <dbReference type="Proteomes" id="UP001245184"/>
    </source>
</evidence>
<organism evidence="4 5">
    <name type="scientific">Paraburkholderia graminis</name>
    <dbReference type="NCBI Taxonomy" id="60548"/>
    <lineage>
        <taxon>Bacteria</taxon>
        <taxon>Pseudomonadati</taxon>
        <taxon>Pseudomonadota</taxon>
        <taxon>Betaproteobacteria</taxon>
        <taxon>Burkholderiales</taxon>
        <taxon>Burkholderiaceae</taxon>
        <taxon>Paraburkholderia</taxon>
    </lineage>
</organism>
<dbReference type="Pfam" id="PF00271">
    <property type="entry name" value="Helicase_C"/>
    <property type="match status" value="1"/>
</dbReference>
<evidence type="ECO:0000256" key="1">
    <source>
        <dbReference type="SAM" id="Coils"/>
    </source>
</evidence>
<keyword evidence="1" id="KW-0175">Coiled coil</keyword>
<dbReference type="Proteomes" id="UP001245184">
    <property type="component" value="Unassembled WGS sequence"/>
</dbReference>
<dbReference type="RefSeq" id="WP_310030125.1">
    <property type="nucleotide sequence ID" value="NZ_JAVIZN010000002.1"/>
</dbReference>
<dbReference type="SUPFAM" id="SSF52540">
    <property type="entry name" value="P-loop containing nucleoside triphosphate hydrolases"/>
    <property type="match status" value="2"/>
</dbReference>
<reference evidence="4 5" key="1">
    <citation type="submission" date="2023-08" db="EMBL/GenBank/DDBJ databases">
        <title>Genome sequencing of plant associated microbes to promote plant fitness in Sorghum bicolor and Oryza sativa.</title>
        <authorList>
            <person name="Coleman-Derr D."/>
        </authorList>
    </citation>
    <scope>NUCLEOTIDE SEQUENCE [LARGE SCALE GENOMIC DNA]</scope>
    <source>
        <strain evidence="4 5">SLBN-33</strain>
    </source>
</reference>
<evidence type="ECO:0000259" key="3">
    <source>
        <dbReference type="SMART" id="SM00487"/>
    </source>
</evidence>
<feature type="coiled-coil region" evidence="1">
    <location>
        <begin position="352"/>
        <end position="379"/>
    </location>
</feature>
<feature type="region of interest" description="Disordered" evidence="2">
    <location>
        <begin position="1102"/>
        <end position="1127"/>
    </location>
</feature>
<sequence length="1127" mass="125643">MSSKQELIVGSFDRLTDFQKATVKAVVQRFDEDQQPRVLVADEVGLGKTVVARGVIAQMLLRYLATHGDTPGKPLRVTYICSNQTLAEENRRKLAIFSGRAADDFVQAPTFWRLAELGVRRDQAQSGKLIEICTLTPATSFGGKRRGKGNAHERYILFRALAEHPLLAGTDLVALEAFFQQGVKGWWPGADGWPGPGGIVPSVLEAFHASLEQPVTLPQVAQDALHHQRIGCANWIDLLRDSAALYARDQDACMAAFNRILTELRSRFVRACAGNLEADLFILDEFQRFKELLGRESESEEGIIAHKVFENARPGAGKVLLLSATPFKALTHIDDEENAHAEQLRFLLRFIVNGDESRLDAYEQARETLLKEILRLRDESLQPADLSTQPKDNVEAVLRRYICRTERASIGSGVENVTNANHLACTQTFNRAEIDAFIAFDKVGQALRVAQPAISHMPVMEFYKAAPWPLSFLGDYKMRDHIDALRDMPNVKAALSKATAAWIPADALKQYKLMVAEKAPNAKVRELTRTVLGNGAEMLLWVPPSRPYYALEGPFALNPQFSKTLLFSGLLLAPRALSGLISYEVERRLVRAAKDSQVTYFGDARDAAIIRFDDSKRLAPWALVYPSTTLRKLTSLRDLGAETSSADLVAATMQRLTSDLKRLQCFSRSERTQKDLWYALAPMLLDLTDHSTEGGRGDALSPHDTCRRWLDECGCVELRQQLNNVDLDLGPMPDELPEFLAKLAIAGPGTSLLSSLERVWGKDDRTLGRRASEGAIDFIQLFNNPEGKRILKVTGRETRAPYWKAALDYCVAGNLQAMFDEYLHMLHSGGLVIDDAMARIKDASRLRAGSVTAQVQRSNGNALRLRCHFAVAISNQNTSDQDAIDRISNVRDAFNSPFWPFMLNSTSIGQEGLDFHWYCSRVVHWSLPSNPIDLEQREGRVNRYKSLLVRRRVAEYVGDTRAITHGGDTWAAWFEQAKSARSLAGDARSSDLVPFWHMPTGKARIERLVPFMPMSREEARLTEMLKILSLYRLAFGQPRQQELLENLLVREFDEDGIEEVRRKLMIDLAPLNYASNTSSAPIEVAVADTEIKIDVTLGVSETDGRLPFSPPPPVADDLPHSGGAVSS</sequence>
<comment type="caution">
    <text evidence="4">The sequence shown here is derived from an EMBL/GenBank/DDBJ whole genome shotgun (WGS) entry which is preliminary data.</text>
</comment>
<gene>
    <name evidence="4" type="ORF">QF025_000598</name>
</gene>
<evidence type="ECO:0000256" key="2">
    <source>
        <dbReference type="SAM" id="MobiDB-lite"/>
    </source>
</evidence>
<dbReference type="InterPro" id="IPR027417">
    <property type="entry name" value="P-loop_NTPase"/>
</dbReference>
<name>A0ABD5C9D4_9BURK</name>
<dbReference type="Gene3D" id="3.40.50.300">
    <property type="entry name" value="P-loop containing nucleotide triphosphate hydrolases"/>
    <property type="match status" value="2"/>
</dbReference>
<dbReference type="InterPro" id="IPR001650">
    <property type="entry name" value="Helicase_C-like"/>
</dbReference>